<gene>
    <name evidence="6" type="ORF">ACFQ4A_11595</name>
</gene>
<protein>
    <submittedName>
        <fullName evidence="6">MBL fold metallo-hydrolase</fullName>
    </submittedName>
</protein>
<comment type="similarity">
    <text evidence="1">Belongs to the metallo-beta-lactamase superfamily.</text>
</comment>
<evidence type="ECO:0000313" key="7">
    <source>
        <dbReference type="Proteomes" id="UP001597178"/>
    </source>
</evidence>
<dbReference type="SUPFAM" id="SSF56281">
    <property type="entry name" value="Metallo-hydrolase/oxidoreductase"/>
    <property type="match status" value="1"/>
</dbReference>
<dbReference type="Proteomes" id="UP001597178">
    <property type="component" value="Unassembled WGS sequence"/>
</dbReference>
<evidence type="ECO:0000256" key="4">
    <source>
        <dbReference type="ARBA" id="ARBA00022833"/>
    </source>
</evidence>
<keyword evidence="2" id="KW-0479">Metal-binding</keyword>
<sequence>METLQIGRAQLTWLNGGVNFLDGGAMFGVVPKALWGKKYPHNDKNQIELRTDPILLQLDGKNFLIDSGMGNGKLTDKQIRNFGVKEASSIDKSLAELGLRADDIDAMLMTHLHFDHACGLTKPVDNGYASVFKNAVIYVSQVEWDEMRNPNIRSANTYWEMNWKPVQEQVQPFENELAITDGLKMIHTGGHSDGHSILLFEDGDHTWIHMADIMPTHAHQNKLWALAYDDYPVTSVHQKEKWMAYGYQNRAWYTFYHDAYYRAIQFDESGERVDQVDRDRYEYKDHKKKR</sequence>
<organism evidence="6 7">
    <name type="scientific">Lentibacillus salinarum</name>
    <dbReference type="NCBI Taxonomy" id="446820"/>
    <lineage>
        <taxon>Bacteria</taxon>
        <taxon>Bacillati</taxon>
        <taxon>Bacillota</taxon>
        <taxon>Bacilli</taxon>
        <taxon>Bacillales</taxon>
        <taxon>Bacillaceae</taxon>
        <taxon>Lentibacillus</taxon>
    </lineage>
</organism>
<feature type="domain" description="Metallo-beta-lactamase" evidence="5">
    <location>
        <begin position="50"/>
        <end position="252"/>
    </location>
</feature>
<evidence type="ECO:0000313" key="6">
    <source>
        <dbReference type="EMBL" id="MFD1362299.1"/>
    </source>
</evidence>
<dbReference type="InterPro" id="IPR051013">
    <property type="entry name" value="MBL_superfamily_lactonases"/>
</dbReference>
<dbReference type="EMBL" id="JBHTNH010000024">
    <property type="protein sequence ID" value="MFD1362299.1"/>
    <property type="molecule type" value="Genomic_DNA"/>
</dbReference>
<dbReference type="InterPro" id="IPR036866">
    <property type="entry name" value="RibonucZ/Hydroxyglut_hydro"/>
</dbReference>
<evidence type="ECO:0000259" key="5">
    <source>
        <dbReference type="SMART" id="SM00849"/>
    </source>
</evidence>
<dbReference type="Gene3D" id="3.60.15.10">
    <property type="entry name" value="Ribonuclease Z/Hydroxyacylglutathione hydrolase-like"/>
    <property type="match status" value="1"/>
</dbReference>
<comment type="caution">
    <text evidence="6">The sequence shown here is derived from an EMBL/GenBank/DDBJ whole genome shotgun (WGS) entry which is preliminary data.</text>
</comment>
<reference evidence="7" key="1">
    <citation type="journal article" date="2019" name="Int. J. Syst. Evol. Microbiol.">
        <title>The Global Catalogue of Microorganisms (GCM) 10K type strain sequencing project: providing services to taxonomists for standard genome sequencing and annotation.</title>
        <authorList>
            <consortium name="The Broad Institute Genomics Platform"/>
            <consortium name="The Broad Institute Genome Sequencing Center for Infectious Disease"/>
            <person name="Wu L."/>
            <person name="Ma J."/>
        </authorList>
    </citation>
    <scope>NUCLEOTIDE SEQUENCE [LARGE SCALE GENOMIC DNA]</scope>
    <source>
        <strain evidence="7">CCUG 54822</strain>
    </source>
</reference>
<evidence type="ECO:0000256" key="1">
    <source>
        <dbReference type="ARBA" id="ARBA00007749"/>
    </source>
</evidence>
<dbReference type="CDD" id="cd07728">
    <property type="entry name" value="YtnP-like_MBL-fold"/>
    <property type="match status" value="1"/>
</dbReference>
<keyword evidence="4" id="KW-0862">Zinc</keyword>
<dbReference type="InterPro" id="IPR001279">
    <property type="entry name" value="Metallo-B-lactamas"/>
</dbReference>
<keyword evidence="7" id="KW-1185">Reference proteome</keyword>
<dbReference type="PANTHER" id="PTHR42978">
    <property type="entry name" value="QUORUM-QUENCHING LACTONASE YTNP-RELATED-RELATED"/>
    <property type="match status" value="1"/>
</dbReference>
<name>A0ABW3ZVM6_9BACI</name>
<dbReference type="RefSeq" id="WP_382400705.1">
    <property type="nucleotide sequence ID" value="NZ_JBHTNH010000024.1"/>
</dbReference>
<keyword evidence="3" id="KW-0378">Hydrolase</keyword>
<proteinExistence type="inferred from homology"/>
<evidence type="ECO:0000256" key="2">
    <source>
        <dbReference type="ARBA" id="ARBA00022723"/>
    </source>
</evidence>
<accession>A0ABW3ZVM6</accession>
<dbReference type="PANTHER" id="PTHR42978:SF6">
    <property type="entry name" value="QUORUM-QUENCHING LACTONASE YTNP-RELATED"/>
    <property type="match status" value="1"/>
</dbReference>
<evidence type="ECO:0000256" key="3">
    <source>
        <dbReference type="ARBA" id="ARBA00022801"/>
    </source>
</evidence>
<dbReference type="Pfam" id="PF00753">
    <property type="entry name" value="Lactamase_B"/>
    <property type="match status" value="1"/>
</dbReference>
<dbReference type="SMART" id="SM00849">
    <property type="entry name" value="Lactamase_B"/>
    <property type="match status" value="1"/>
</dbReference>